<dbReference type="PANTHER" id="PTHR13222">
    <property type="entry name" value="RB1-INDUCIBLE COILED-COIL"/>
    <property type="match status" value="1"/>
</dbReference>
<name>A0A8J4R0Z7_9ROSI</name>
<dbReference type="EMBL" id="JRKL02002330">
    <property type="protein sequence ID" value="KAF3959450.1"/>
    <property type="molecule type" value="Genomic_DNA"/>
</dbReference>
<dbReference type="GO" id="GO:0000045">
    <property type="term" value="P:autophagosome assembly"/>
    <property type="evidence" value="ECO:0007669"/>
    <property type="project" value="InterPro"/>
</dbReference>
<dbReference type="PANTHER" id="PTHR13222:SF1">
    <property type="entry name" value="RB1-INDUCIBLE COILED-COIL PROTEIN 1"/>
    <property type="match status" value="1"/>
</dbReference>
<evidence type="ECO:0000313" key="1">
    <source>
        <dbReference type="EMBL" id="KAF3959450.1"/>
    </source>
</evidence>
<dbReference type="GO" id="GO:1990316">
    <property type="term" value="C:Atg1/ULK1 kinase complex"/>
    <property type="evidence" value="ECO:0007669"/>
    <property type="project" value="TreeGrafter"/>
</dbReference>
<dbReference type="GO" id="GO:0034517">
    <property type="term" value="P:ribophagy"/>
    <property type="evidence" value="ECO:0007669"/>
    <property type="project" value="TreeGrafter"/>
</dbReference>
<proteinExistence type="predicted"/>
<protein>
    <submittedName>
        <fullName evidence="1">Uncharacterized protein</fullName>
    </submittedName>
</protein>
<dbReference type="GO" id="GO:0000422">
    <property type="term" value="P:autophagy of mitochondrion"/>
    <property type="evidence" value="ECO:0007669"/>
    <property type="project" value="TreeGrafter"/>
</dbReference>
<evidence type="ECO:0000313" key="2">
    <source>
        <dbReference type="Proteomes" id="UP000737018"/>
    </source>
</evidence>
<dbReference type="OrthoDB" id="1740786at2759"/>
<reference evidence="1" key="1">
    <citation type="submission" date="2020-03" db="EMBL/GenBank/DDBJ databases">
        <title>Castanea mollissima Vanexum genome sequencing.</title>
        <authorList>
            <person name="Staton M."/>
        </authorList>
    </citation>
    <scope>NUCLEOTIDE SEQUENCE</scope>
    <source>
        <tissue evidence="1">Leaf</tissue>
    </source>
</reference>
<gene>
    <name evidence="1" type="ORF">CMV_015743</name>
</gene>
<dbReference type="GO" id="GO:0060090">
    <property type="term" value="F:molecular adaptor activity"/>
    <property type="evidence" value="ECO:0007669"/>
    <property type="project" value="TreeGrafter"/>
</dbReference>
<organism evidence="1 2">
    <name type="scientific">Castanea mollissima</name>
    <name type="common">Chinese chestnut</name>
    <dbReference type="NCBI Taxonomy" id="60419"/>
    <lineage>
        <taxon>Eukaryota</taxon>
        <taxon>Viridiplantae</taxon>
        <taxon>Streptophyta</taxon>
        <taxon>Embryophyta</taxon>
        <taxon>Tracheophyta</taxon>
        <taxon>Spermatophyta</taxon>
        <taxon>Magnoliopsida</taxon>
        <taxon>eudicotyledons</taxon>
        <taxon>Gunneridae</taxon>
        <taxon>Pentapetalae</taxon>
        <taxon>rosids</taxon>
        <taxon>fabids</taxon>
        <taxon>Fagales</taxon>
        <taxon>Fagaceae</taxon>
        <taxon>Castanea</taxon>
    </lineage>
</organism>
<accession>A0A8J4R0Z7</accession>
<dbReference type="AlphaFoldDB" id="A0A8J4R0Z7"/>
<keyword evidence="2" id="KW-1185">Reference proteome</keyword>
<dbReference type="Proteomes" id="UP000737018">
    <property type="component" value="Unassembled WGS sequence"/>
</dbReference>
<dbReference type="GO" id="GO:0019901">
    <property type="term" value="F:protein kinase binding"/>
    <property type="evidence" value="ECO:0007669"/>
    <property type="project" value="TreeGrafter"/>
</dbReference>
<dbReference type="GO" id="GO:0061709">
    <property type="term" value="P:reticulophagy"/>
    <property type="evidence" value="ECO:0007669"/>
    <property type="project" value="TreeGrafter"/>
</dbReference>
<comment type="caution">
    <text evidence="1">The sequence shown here is derived from an EMBL/GenBank/DDBJ whole genome shotgun (WGS) entry which is preliminary data.</text>
</comment>
<dbReference type="GO" id="GO:0034727">
    <property type="term" value="P:piecemeal microautophagy of the nucleus"/>
    <property type="evidence" value="ECO:0007669"/>
    <property type="project" value="TreeGrafter"/>
</dbReference>
<dbReference type="GO" id="GO:0034045">
    <property type="term" value="C:phagophore assembly site membrane"/>
    <property type="evidence" value="ECO:0007669"/>
    <property type="project" value="TreeGrafter"/>
</dbReference>
<sequence>MDPHRAGPSIGTVLTRQPMHRSSLLWDAPLAGEEVPGVLTCRHRDKGPLAVRWKGAKITTDHPMHVLRAYRVSLASLRPNQIVWEPYRDYLGSLPAYYSGCHLVEPNREELLVSDKDGKDKMLGQLGMSLTNSSTAESMAGPLIALPSDTQAELGLNSKVNSDLLLELQSALAYKSSQLTETETKLKATFDEFSLLRRELETSRKLLDESQMNCAHLENCLHEAREEAQTHLCAADRRASEYSALRASALKMRGLFERLRSCINPPGGVAAFADLLQTLAQSLAKCSCLLC</sequence>
<dbReference type="InterPro" id="IPR040040">
    <property type="entry name" value="ATG11"/>
</dbReference>